<dbReference type="CDD" id="cd00403">
    <property type="entry name" value="Ribosomal_L1"/>
    <property type="match status" value="1"/>
</dbReference>
<keyword evidence="5 6" id="KW-0687">Ribonucleoprotein</keyword>
<evidence type="ECO:0000256" key="4">
    <source>
        <dbReference type="ARBA" id="ARBA00022980"/>
    </source>
</evidence>
<evidence type="ECO:0000313" key="8">
    <source>
        <dbReference type="Proteomes" id="UP001244341"/>
    </source>
</evidence>
<dbReference type="EMBL" id="CP126215">
    <property type="protein sequence ID" value="WIA17396.1"/>
    <property type="molecule type" value="Genomic_DNA"/>
</dbReference>
<dbReference type="SUPFAM" id="SSF56808">
    <property type="entry name" value="Ribosomal protein L1"/>
    <property type="match status" value="1"/>
</dbReference>
<evidence type="ECO:0000256" key="6">
    <source>
        <dbReference type="RuleBase" id="RU000659"/>
    </source>
</evidence>
<dbReference type="NCBIfam" id="TIGR01169">
    <property type="entry name" value="rplA_bact"/>
    <property type="match status" value="1"/>
</dbReference>
<evidence type="ECO:0000256" key="2">
    <source>
        <dbReference type="ARBA" id="ARBA00022730"/>
    </source>
</evidence>
<dbReference type="Proteomes" id="UP001244341">
    <property type="component" value="Chromosome 8b"/>
</dbReference>
<dbReference type="InterPro" id="IPR016095">
    <property type="entry name" value="Ribosomal_uL1_3-a/b-sand"/>
</dbReference>
<dbReference type="HAMAP" id="MF_01318_B">
    <property type="entry name" value="Ribosomal_uL1_B"/>
    <property type="match status" value="1"/>
</dbReference>
<organism evidence="7 8">
    <name type="scientific">Tetradesmus obliquus</name>
    <name type="common">Green alga</name>
    <name type="synonym">Acutodesmus obliquus</name>
    <dbReference type="NCBI Taxonomy" id="3088"/>
    <lineage>
        <taxon>Eukaryota</taxon>
        <taxon>Viridiplantae</taxon>
        <taxon>Chlorophyta</taxon>
        <taxon>core chlorophytes</taxon>
        <taxon>Chlorophyceae</taxon>
        <taxon>CS clade</taxon>
        <taxon>Sphaeropleales</taxon>
        <taxon>Scenedesmaceae</taxon>
        <taxon>Tetradesmus</taxon>
    </lineage>
</organism>
<evidence type="ECO:0000256" key="1">
    <source>
        <dbReference type="ARBA" id="ARBA00010531"/>
    </source>
</evidence>
<dbReference type="Gene3D" id="3.30.190.20">
    <property type="match status" value="1"/>
</dbReference>
<dbReference type="InterPro" id="IPR023673">
    <property type="entry name" value="Ribosomal_uL1_CS"/>
</dbReference>
<dbReference type="InterPro" id="IPR028364">
    <property type="entry name" value="Ribosomal_uL1/biogenesis"/>
</dbReference>
<dbReference type="Gene3D" id="3.40.50.790">
    <property type="match status" value="1"/>
</dbReference>
<keyword evidence="2" id="KW-0699">rRNA-binding</keyword>
<sequence>MLKYSTSATTSWDWSTSGQQAEVACTLERRLLVCGRTTPATVFSLSQPQAAMLRQQQLLASCPASSSVAFRANVVAPIAPVRSRQLVRAAAAAVDAEEDIGTVIVRPQQVLRKEKLRSKRFKAVRAKVPPRTQEMDPVEAVRLMKATASTKFTESVEIHARLGLDPKYSDQQLRATVSLPAGTGKELRVAVLTQGPNLDAARDSGADVYGADDLIEKISGGFMDFDKLIATPDMMPKVAKLGRVLGPRGLMPNPKAGTVTTDVAGTVKDFKGGKVEYRLDKTGNLHVLFGRADFKDEELLANLKAVQESVDANKPPGAKGTYWKTMHVCTTMGPSLRLSVSQLQSLKVKSD</sequence>
<dbReference type="PANTHER" id="PTHR36427">
    <property type="entry name" value="54S RIBOSOMAL PROTEIN L1, MITOCHONDRIAL"/>
    <property type="match status" value="1"/>
</dbReference>
<dbReference type="InterPro" id="IPR023674">
    <property type="entry name" value="Ribosomal_uL1-like"/>
</dbReference>
<comment type="similarity">
    <text evidence="1 6">Belongs to the universal ribosomal protein uL1 family.</text>
</comment>
<dbReference type="PANTHER" id="PTHR36427:SF3">
    <property type="entry name" value="LARGE RIBOSOMAL SUBUNIT PROTEIN UL1M"/>
    <property type="match status" value="1"/>
</dbReference>
<gene>
    <name evidence="7" type="ORF">OEZ85_014253</name>
</gene>
<evidence type="ECO:0000256" key="3">
    <source>
        <dbReference type="ARBA" id="ARBA00022884"/>
    </source>
</evidence>
<evidence type="ECO:0000256" key="5">
    <source>
        <dbReference type="ARBA" id="ARBA00023274"/>
    </source>
</evidence>
<dbReference type="PROSITE" id="PS01199">
    <property type="entry name" value="RIBOSOMAL_L1"/>
    <property type="match status" value="1"/>
</dbReference>
<dbReference type="Pfam" id="PF00687">
    <property type="entry name" value="Ribosomal_L1"/>
    <property type="match status" value="1"/>
</dbReference>
<dbReference type="InterPro" id="IPR005878">
    <property type="entry name" value="Ribosom_uL1_bac-type"/>
</dbReference>
<protein>
    <recommendedName>
        <fullName evidence="6">Ribosomal protein</fullName>
    </recommendedName>
</protein>
<keyword evidence="3" id="KW-0694">RNA-binding</keyword>
<name>A0ABY8U7F5_TETOB</name>
<accession>A0ABY8U7F5</accession>
<reference evidence="7 8" key="1">
    <citation type="submission" date="2023-05" db="EMBL/GenBank/DDBJ databases">
        <title>A 100% complete, gapless, phased diploid assembly of the Scenedesmus obliquus UTEX 3031 genome.</title>
        <authorList>
            <person name="Biondi T.C."/>
            <person name="Hanschen E.R."/>
            <person name="Kwon T."/>
            <person name="Eng W."/>
            <person name="Kruse C.P.S."/>
            <person name="Koehler S.I."/>
            <person name="Kunde Y."/>
            <person name="Gleasner C.D."/>
            <person name="You Mak K.T."/>
            <person name="Polle J."/>
            <person name="Hovde B.T."/>
            <person name="Starkenburg S.R."/>
        </authorList>
    </citation>
    <scope>NUCLEOTIDE SEQUENCE [LARGE SCALE GENOMIC DNA]</scope>
    <source>
        <strain evidence="7 8">DOE0152z</strain>
    </source>
</reference>
<evidence type="ECO:0000313" key="7">
    <source>
        <dbReference type="EMBL" id="WIA17396.1"/>
    </source>
</evidence>
<keyword evidence="4 6" id="KW-0689">Ribosomal protein</keyword>
<proteinExistence type="inferred from homology"/>
<keyword evidence="8" id="KW-1185">Reference proteome</keyword>